<dbReference type="SUPFAM" id="SSF53448">
    <property type="entry name" value="Nucleotide-diphospho-sugar transferases"/>
    <property type="match status" value="1"/>
</dbReference>
<keyword evidence="3" id="KW-1185">Reference proteome</keyword>
<evidence type="ECO:0000313" key="2">
    <source>
        <dbReference type="EMBL" id="SIS92993.1"/>
    </source>
</evidence>
<dbReference type="InterPro" id="IPR029044">
    <property type="entry name" value="Nucleotide-diphossugar_trans"/>
</dbReference>
<name>A0A1N7N3K3_9GAMM</name>
<dbReference type="PANTHER" id="PTHR22916:SF3">
    <property type="entry name" value="UDP-GLCNAC:BETAGAL BETA-1,3-N-ACETYLGLUCOSAMINYLTRANSFERASE-LIKE PROTEIN 1"/>
    <property type="match status" value="1"/>
</dbReference>
<dbReference type="Gene3D" id="3.90.550.10">
    <property type="entry name" value="Spore Coat Polysaccharide Biosynthesis Protein SpsA, Chain A"/>
    <property type="match status" value="1"/>
</dbReference>
<dbReference type="InterPro" id="IPR001173">
    <property type="entry name" value="Glyco_trans_2-like"/>
</dbReference>
<evidence type="ECO:0000313" key="3">
    <source>
        <dbReference type="Proteomes" id="UP000185639"/>
    </source>
</evidence>
<dbReference type="PANTHER" id="PTHR22916">
    <property type="entry name" value="GLYCOSYLTRANSFERASE"/>
    <property type="match status" value="1"/>
</dbReference>
<sequence>MSVSVILPVYNGGKYLCQAVESILSQTYRDIELICIDDGSTDGSLAVLESFNDIRMKVISRENRGLIATLNEGIQLAKYRYIARMDADDVSLPDRLEKQIKHMKRRRLAVVGSSYEYIDSDSVVLGRRVVPGSRVFTKYLLDFGASLCHPSVVFDRELLGEDLYYSKDAIACEDYELWLRLSNLGKPMGNVKEVLLRYRVLDSSISRMLSEKQKNGKVTLLLGESSYIKSFSDAEYMLGESGSGASIGLLRKLSLSISAFRCHGPLRALFVLTYLVIRR</sequence>
<dbReference type="OrthoDB" id="9801954at2"/>
<dbReference type="STRING" id="484498.SAMN05421686_106165"/>
<reference evidence="3" key="1">
    <citation type="submission" date="2017-01" db="EMBL/GenBank/DDBJ databases">
        <authorList>
            <person name="Varghese N."/>
            <person name="Submissions S."/>
        </authorList>
    </citation>
    <scope>NUCLEOTIDE SEQUENCE [LARGE SCALE GENOMIC DNA]</scope>
    <source>
        <strain evidence="3">DSM 24913</strain>
    </source>
</reference>
<evidence type="ECO:0000259" key="1">
    <source>
        <dbReference type="Pfam" id="PF00535"/>
    </source>
</evidence>
<keyword evidence="2" id="KW-0808">Transferase</keyword>
<dbReference type="Proteomes" id="UP000185639">
    <property type="component" value="Unassembled WGS sequence"/>
</dbReference>
<dbReference type="RefSeq" id="WP_076516054.1">
    <property type="nucleotide sequence ID" value="NZ_FTOH01000006.1"/>
</dbReference>
<dbReference type="Pfam" id="PF00535">
    <property type="entry name" value="Glycos_transf_2"/>
    <property type="match status" value="1"/>
</dbReference>
<proteinExistence type="predicted"/>
<protein>
    <submittedName>
        <fullName evidence="2">Glycosyltransferase involved in cell wall bisynthesis</fullName>
    </submittedName>
</protein>
<organism evidence="2 3">
    <name type="scientific">Thalassolituus maritimus</name>
    <dbReference type="NCBI Taxonomy" id="484498"/>
    <lineage>
        <taxon>Bacteria</taxon>
        <taxon>Pseudomonadati</taxon>
        <taxon>Pseudomonadota</taxon>
        <taxon>Gammaproteobacteria</taxon>
        <taxon>Oceanospirillales</taxon>
        <taxon>Oceanospirillaceae</taxon>
        <taxon>Thalassolituus</taxon>
    </lineage>
</organism>
<dbReference type="GO" id="GO:0016758">
    <property type="term" value="F:hexosyltransferase activity"/>
    <property type="evidence" value="ECO:0007669"/>
    <property type="project" value="UniProtKB-ARBA"/>
</dbReference>
<dbReference type="EMBL" id="FTOH01000006">
    <property type="protein sequence ID" value="SIS92993.1"/>
    <property type="molecule type" value="Genomic_DNA"/>
</dbReference>
<accession>A0A1N7N3K3</accession>
<dbReference type="AlphaFoldDB" id="A0A1N7N3K3"/>
<gene>
    <name evidence="2" type="ORF">SAMN05421686_106165</name>
</gene>
<feature type="domain" description="Glycosyltransferase 2-like" evidence="1">
    <location>
        <begin position="4"/>
        <end position="121"/>
    </location>
</feature>